<dbReference type="AlphaFoldDB" id="A0A0V0HCH1"/>
<keyword evidence="1" id="KW-0472">Membrane</keyword>
<reference evidence="2" key="1">
    <citation type="submission" date="2015-12" db="EMBL/GenBank/DDBJ databases">
        <title>Gene expression during late stages of embryo sac development: a critical building block for successful pollen-pistil interactions.</title>
        <authorList>
            <person name="Liu Y."/>
            <person name="Joly V."/>
            <person name="Sabar M."/>
            <person name="Matton D.P."/>
        </authorList>
    </citation>
    <scope>NUCLEOTIDE SEQUENCE</scope>
</reference>
<accession>A0A0V0HCH1</accession>
<evidence type="ECO:0000313" key="2">
    <source>
        <dbReference type="EMBL" id="JAP17577.1"/>
    </source>
</evidence>
<proteinExistence type="predicted"/>
<evidence type="ECO:0000256" key="1">
    <source>
        <dbReference type="SAM" id="Phobius"/>
    </source>
</evidence>
<sequence length="95" mass="11428">MSTESCWSILLCCSFLDKARRRKEFLQEFIAYLHILVLVHNSLWFCYGWGLVYRGPFFPLKKQLFHRSITCHRQFDTPPIMEMRHPDRSWVTTGC</sequence>
<protein>
    <submittedName>
        <fullName evidence="2">Putative ovule protein</fullName>
    </submittedName>
</protein>
<organism evidence="2">
    <name type="scientific">Solanum chacoense</name>
    <name type="common">Chaco potato</name>
    <dbReference type="NCBI Taxonomy" id="4108"/>
    <lineage>
        <taxon>Eukaryota</taxon>
        <taxon>Viridiplantae</taxon>
        <taxon>Streptophyta</taxon>
        <taxon>Embryophyta</taxon>
        <taxon>Tracheophyta</taxon>
        <taxon>Spermatophyta</taxon>
        <taxon>Magnoliopsida</taxon>
        <taxon>eudicotyledons</taxon>
        <taxon>Gunneridae</taxon>
        <taxon>Pentapetalae</taxon>
        <taxon>asterids</taxon>
        <taxon>lamiids</taxon>
        <taxon>Solanales</taxon>
        <taxon>Solanaceae</taxon>
        <taxon>Solanoideae</taxon>
        <taxon>Solaneae</taxon>
        <taxon>Solanum</taxon>
    </lineage>
</organism>
<keyword evidence="1" id="KW-1133">Transmembrane helix</keyword>
<dbReference type="EMBL" id="GEDG01022347">
    <property type="protein sequence ID" value="JAP17577.1"/>
    <property type="molecule type" value="Transcribed_RNA"/>
</dbReference>
<keyword evidence="1" id="KW-0812">Transmembrane</keyword>
<name>A0A0V0HCH1_SOLCH</name>
<feature type="transmembrane region" description="Helical" evidence="1">
    <location>
        <begin position="31"/>
        <end position="53"/>
    </location>
</feature>